<gene>
    <name evidence="3" type="ORF">CEV34_2259</name>
    <name evidence="2" type="ORF">EHE22_03720</name>
</gene>
<keyword evidence="1" id="KW-0732">Signal</keyword>
<reference evidence="3 4" key="1">
    <citation type="submission" date="2017-07" db="EMBL/GenBank/DDBJ databases">
        <title>Phylogenetic study on the rhizospheric bacterium Ochrobactrum sp. A44.</title>
        <authorList>
            <person name="Krzyzanowska D.M."/>
            <person name="Ossowicki A."/>
            <person name="Rajewska M."/>
            <person name="Maciag T."/>
            <person name="Kaczynski Z."/>
            <person name="Czerwicka M."/>
            <person name="Jafra S."/>
        </authorList>
    </citation>
    <scope>NUCLEOTIDE SEQUENCE [LARGE SCALE GENOMIC DNA]</scope>
    <source>
        <strain evidence="3 4">CCUG 30717</strain>
    </source>
</reference>
<evidence type="ECO:0000313" key="5">
    <source>
        <dbReference type="Proteomes" id="UP000526233"/>
    </source>
</evidence>
<reference evidence="2 5" key="2">
    <citation type="submission" date="2018-11" db="EMBL/GenBank/DDBJ databases">
        <title>Genome sequencing and analysis.</title>
        <authorList>
            <person name="Huang Y.-T."/>
        </authorList>
    </citation>
    <scope>NUCLEOTIDE SEQUENCE [LARGE SCALE GENOMIC DNA]</scope>
    <source>
        <strain evidence="2 5">SHIN</strain>
    </source>
</reference>
<evidence type="ECO:0000313" key="2">
    <source>
        <dbReference type="EMBL" id="NNV19538.1"/>
    </source>
</evidence>
<sequence length="70" mass="7074">MKTISLTTIASLMIASSALAAAPASIETVSKAEKQWDATLIQLAVGKSRPGTITGPASGQPFLGGRSIFG</sequence>
<accession>A0A256GIR7</accession>
<evidence type="ECO:0000313" key="4">
    <source>
        <dbReference type="Proteomes" id="UP000216188"/>
    </source>
</evidence>
<proteinExistence type="predicted"/>
<dbReference type="Proteomes" id="UP000216188">
    <property type="component" value="Unassembled WGS sequence"/>
</dbReference>
<dbReference type="AlphaFoldDB" id="A0A256GIR7"/>
<keyword evidence="4" id="KW-1185">Reference proteome</keyword>
<organism evidence="3 4">
    <name type="scientific">Brucella pseudogrignonensis</name>
    <dbReference type="NCBI Taxonomy" id="419475"/>
    <lineage>
        <taxon>Bacteria</taxon>
        <taxon>Pseudomonadati</taxon>
        <taxon>Pseudomonadota</taxon>
        <taxon>Alphaproteobacteria</taxon>
        <taxon>Hyphomicrobiales</taxon>
        <taxon>Brucellaceae</taxon>
        <taxon>Brucella/Ochrobactrum group</taxon>
        <taxon>Brucella</taxon>
    </lineage>
</organism>
<dbReference type="Proteomes" id="UP000526233">
    <property type="component" value="Unassembled WGS sequence"/>
</dbReference>
<feature type="signal peptide" evidence="1">
    <location>
        <begin position="1"/>
        <end position="20"/>
    </location>
</feature>
<evidence type="ECO:0000256" key="1">
    <source>
        <dbReference type="SAM" id="SignalP"/>
    </source>
</evidence>
<dbReference type="EMBL" id="PKQI01000001">
    <property type="protein sequence ID" value="NNV19538.1"/>
    <property type="molecule type" value="Genomic_DNA"/>
</dbReference>
<dbReference type="RefSeq" id="WP_094543608.1">
    <property type="nucleotide sequence ID" value="NZ_CAXURC020000002.1"/>
</dbReference>
<dbReference type="EMBL" id="NNRM01000018">
    <property type="protein sequence ID" value="OYR26511.1"/>
    <property type="molecule type" value="Genomic_DNA"/>
</dbReference>
<protein>
    <submittedName>
        <fullName evidence="3">Uncharacterized protein</fullName>
    </submittedName>
</protein>
<comment type="caution">
    <text evidence="3">The sequence shown here is derived from an EMBL/GenBank/DDBJ whole genome shotgun (WGS) entry which is preliminary data.</text>
</comment>
<name>A0A256GIR7_9HYPH</name>
<evidence type="ECO:0000313" key="3">
    <source>
        <dbReference type="EMBL" id="OYR26511.1"/>
    </source>
</evidence>
<feature type="chain" id="PRO_5044571308" evidence="1">
    <location>
        <begin position="21"/>
        <end position="70"/>
    </location>
</feature>